<dbReference type="Proteomes" id="UP000069771">
    <property type="component" value="Chromosome"/>
</dbReference>
<reference evidence="1 2" key="1">
    <citation type="journal article" date="2016" name="Gut Pathog.">
        <title>Whole genome sequencing of "Faecalibaculum rodentium" ALO17, isolated from C57BL/6J laboratory mouse feces.</title>
        <authorList>
            <person name="Lim S."/>
            <person name="Chang D.H."/>
            <person name="Ahn S."/>
            <person name="Kim B.C."/>
        </authorList>
    </citation>
    <scope>NUCLEOTIDE SEQUENCE [LARGE SCALE GENOMIC DNA]</scope>
    <source>
        <strain evidence="1 2">Alo17</strain>
    </source>
</reference>
<dbReference type="KEGG" id="fro:AALO17_15900"/>
<evidence type="ECO:0000313" key="1">
    <source>
        <dbReference type="EMBL" id="AMK54724.1"/>
    </source>
</evidence>
<dbReference type="EMBL" id="CP011391">
    <property type="protein sequence ID" value="AMK54724.1"/>
    <property type="molecule type" value="Genomic_DNA"/>
</dbReference>
<dbReference type="AlphaFoldDB" id="A0A140DVP7"/>
<accession>A0A140DVP7</accession>
<proteinExistence type="predicted"/>
<sequence>MSSPRTLYRVSGSAETASASIQAFRRFRMVWRFSPVQTTARRQKTGLFPLTKRVRSFMTAAGP</sequence>
<organism evidence="1 2">
    <name type="scientific">Faecalibaculum rodentium</name>
    <dbReference type="NCBI Taxonomy" id="1702221"/>
    <lineage>
        <taxon>Bacteria</taxon>
        <taxon>Bacillati</taxon>
        <taxon>Bacillota</taxon>
        <taxon>Erysipelotrichia</taxon>
        <taxon>Erysipelotrichales</taxon>
        <taxon>Erysipelotrichaceae</taxon>
        <taxon>Faecalibaculum</taxon>
    </lineage>
</organism>
<keyword evidence="2" id="KW-1185">Reference proteome</keyword>
<protein>
    <submittedName>
        <fullName evidence="1">Uncharacterized protein</fullName>
    </submittedName>
</protein>
<name>A0A140DVP7_9FIRM</name>
<evidence type="ECO:0000313" key="2">
    <source>
        <dbReference type="Proteomes" id="UP000069771"/>
    </source>
</evidence>
<gene>
    <name evidence="1" type="ORF">AALO17_15900</name>
</gene>